<keyword evidence="12" id="KW-1185">Reference proteome</keyword>
<dbReference type="SUPFAM" id="SSF81324">
    <property type="entry name" value="Voltage-gated potassium channels"/>
    <property type="match status" value="1"/>
</dbReference>
<dbReference type="Gene3D" id="1.20.1250.20">
    <property type="entry name" value="MFS general substrate transporter like domains"/>
    <property type="match status" value="1"/>
</dbReference>
<name>A0A1Q9DUL8_SYMMI</name>
<evidence type="ECO:0000256" key="8">
    <source>
        <dbReference type="SAM" id="MobiDB-lite"/>
    </source>
</evidence>
<dbReference type="Gene3D" id="2.40.50.140">
    <property type="entry name" value="Nucleic acid-binding proteins"/>
    <property type="match status" value="1"/>
</dbReference>
<accession>A0A1Q9DUL8</accession>
<feature type="region of interest" description="Disordered" evidence="8">
    <location>
        <begin position="1685"/>
        <end position="1716"/>
    </location>
</feature>
<feature type="transmembrane region" description="Helical" evidence="9">
    <location>
        <begin position="1879"/>
        <end position="1898"/>
    </location>
</feature>
<feature type="coiled-coil region" evidence="7">
    <location>
        <begin position="1657"/>
        <end position="1684"/>
    </location>
</feature>
<feature type="transmembrane region" description="Helical" evidence="9">
    <location>
        <begin position="2966"/>
        <end position="2984"/>
    </location>
</feature>
<dbReference type="GO" id="GO:0005524">
    <property type="term" value="F:ATP binding"/>
    <property type="evidence" value="ECO:0007669"/>
    <property type="project" value="UniProtKB-KW"/>
</dbReference>
<dbReference type="EMBL" id="LSRX01000383">
    <property type="protein sequence ID" value="OLP98867.1"/>
    <property type="molecule type" value="Genomic_DNA"/>
</dbReference>
<keyword evidence="7" id="KW-0175">Coiled coil</keyword>
<comment type="subcellular location">
    <subcellularLocation>
        <location evidence="1">Membrane</location>
        <topology evidence="1">Multi-pass membrane protein</topology>
    </subcellularLocation>
</comment>
<dbReference type="InterPro" id="IPR027359">
    <property type="entry name" value="Volt_channel_dom_sf"/>
</dbReference>
<evidence type="ECO:0000256" key="4">
    <source>
        <dbReference type="ARBA" id="ARBA00022840"/>
    </source>
</evidence>
<evidence type="ECO:0000256" key="6">
    <source>
        <dbReference type="ARBA" id="ARBA00023136"/>
    </source>
</evidence>
<proteinExistence type="predicted"/>
<feature type="domain" description="AAA+ ATPase" evidence="10">
    <location>
        <begin position="534"/>
        <end position="665"/>
    </location>
</feature>
<feature type="transmembrane region" description="Helical" evidence="9">
    <location>
        <begin position="1851"/>
        <end position="1873"/>
    </location>
</feature>
<feature type="transmembrane region" description="Helical" evidence="9">
    <location>
        <begin position="1944"/>
        <end position="1967"/>
    </location>
</feature>
<dbReference type="PANTHER" id="PTHR20953:SF3">
    <property type="entry name" value="P-LOOP CONTAINING NUCLEOSIDE TRIPHOSPHATE HYDROLASES SUPERFAMILY PROTEIN"/>
    <property type="match status" value="1"/>
</dbReference>
<dbReference type="InterPro" id="IPR036397">
    <property type="entry name" value="RNaseH_sf"/>
</dbReference>
<dbReference type="PANTHER" id="PTHR20953">
    <property type="entry name" value="KINASE-RELATED"/>
    <property type="match status" value="1"/>
</dbReference>
<feature type="region of interest" description="Disordered" evidence="8">
    <location>
        <begin position="1168"/>
        <end position="1189"/>
    </location>
</feature>
<feature type="transmembrane region" description="Helical" evidence="9">
    <location>
        <begin position="2749"/>
        <end position="2772"/>
    </location>
</feature>
<dbReference type="InterPro" id="IPR027417">
    <property type="entry name" value="P-loop_NTPase"/>
</dbReference>
<feature type="transmembrane region" description="Helical" evidence="9">
    <location>
        <begin position="2717"/>
        <end position="2737"/>
    </location>
</feature>
<feature type="transmembrane region" description="Helical" evidence="9">
    <location>
        <begin position="2020"/>
        <end position="2041"/>
    </location>
</feature>
<dbReference type="InterPro" id="IPR011701">
    <property type="entry name" value="MFS"/>
</dbReference>
<keyword evidence="6 9" id="KW-0472">Membrane</keyword>
<keyword evidence="2 9" id="KW-0812">Transmembrane</keyword>
<feature type="transmembrane region" description="Helical" evidence="9">
    <location>
        <begin position="2810"/>
        <end position="2832"/>
    </location>
</feature>
<feature type="compositionally biased region" description="Polar residues" evidence="8">
    <location>
        <begin position="309"/>
        <end position="320"/>
    </location>
</feature>
<dbReference type="GO" id="GO:0003676">
    <property type="term" value="F:nucleic acid binding"/>
    <property type="evidence" value="ECO:0007669"/>
    <property type="project" value="InterPro"/>
</dbReference>
<feature type="transmembrane region" description="Helical" evidence="9">
    <location>
        <begin position="2686"/>
        <end position="2705"/>
    </location>
</feature>
<dbReference type="Gene3D" id="3.30.420.10">
    <property type="entry name" value="Ribonuclease H-like superfamily/Ribonuclease H"/>
    <property type="match status" value="1"/>
</dbReference>
<dbReference type="InterPro" id="IPR005821">
    <property type="entry name" value="Ion_trans_dom"/>
</dbReference>
<dbReference type="InterPro" id="IPR036259">
    <property type="entry name" value="MFS_trans_sf"/>
</dbReference>
<evidence type="ECO:0000256" key="3">
    <source>
        <dbReference type="ARBA" id="ARBA00022741"/>
    </source>
</evidence>
<sequence length="3086" mass="342399">MAQDANLSSAAAERELRKARLQELCAQRAVRLKEAQVREQLAHARVEAEREVCTERWSGLRIVDRLVRQDKWDASMKGKELVHLRHLAKLLTKDRDKVVIAVLAAAPRKPTKNAQGEQVMVFFHFSELAYWPDVAEGTDVAFDIEENPWSGRIKAVNVTVAGPSPWGEEALASRGWGQWTTGQPSHSERASASAREWTPADGSAREWNDGSSQGFTTELRAWLCGLDHGNGEMLRFEKAISRHYGSWEALLKGSIQDADAQPVLLKEDFHYKIGLMETGHTVRMAAGLRDVLDNAPSKSQEAQPETALQPDSGTGAQPQTEDCDTDSGTEEGSNEGCSLIFVCIMARGVELSLSMPPASTVGEVMAKLEELEGVEHGTQHLFSLSQARKLEPEEVVTGDAQLFLSSPEDERMLSLLPEHIRPHLNPASLVDVVLDLDRKPVVHERDEQGKLYKRVLDACPLVQQDDLDAAEAHELLAGRWTKDNRSGISGTLHRVARIVDHYGGRSLTGLTLRMAHPMYGLAEKVPHLRRVIENGKSLLVLGPPGCGKTTLLREVARSLSEEFNRRVFVVDTSSEICGFGRSAHVAVGRTTRRMQVADRSLQHQDMLEAVQNHTPEVLVIDEIGSQDEVEAACRIGFKGIALVATAHANNLKEAIDNVALQSLFGGFQTSTVSDQTAQRSADGRKFVEQRRSAPVFKSLVELGRGSGDEWVVYEDLEGAIDLILARKPAQGSRVPAPSTRGRMAKPTSGHRGAREPRASQEPTWDNSWSRGGRLEEFTPLTPSRIAPDELEARRAMRDREISGRAYRLCFDGGVDGGDKGPGGAGAILRRLRAGTGHPDRRTGKTWMLYHPKSSPELMEYAGLLLGLRGVSQILHTLKPAPEAILIEGDCKLVVDRHGGSSRAAQGLRSEHPDVEAKLDALANLVNEARQQLERQNVALDVVRWRNRGRNKAADRLSHEARAKRQSTLELGPDILALLRAFEVGQVPTLWQVKDAHPMLRIAEGAVTHPRQLVGLVGLELKPDSADGSFSLSVRVDGAWGKADSFSLGLVPTGSIDFTRAQDFVAAEVGFWFSPKSGTVCGMLGGQKAEFTLPSLRGTHPRSASDKKKATLLNGARWGMTYRRGGLELFMAMPDDELQSLGCVQWPWGEVLPHRAYSFAVLFKPRRAGSGSVGWPSGTQQGLGPSHMKTGSNSSSDAYLTLLGDGLGTFLSKKASWTLQGFHPELDFLYRVPEGEALHLRCCRKCLSLHSRDMDTENFLRGLGDEELAVWLRWRKGQVLDTTDLLLRSVSHGVQIIGKDILFPQTLFGCEWVQFPAETMRLAVKQRGQWTNRESFLLGITPEGCSFGGATIAEMGFFFSPRSLSLIGLDGTNFSWPDTLEEVWCQQLAEKCQASLPEVDGSLPLEYREDACWCIERTENNELAIFYKPAYTVRGVEANEWVQLGVAPWKTATLNQWRQWHFTIMFKAATSLHQGRVTKANNLHEAKRERPADNRGPFLGHECGERSQQSQRRGLERPRVEMLLEQDLTGDLFGGAPSVRKDANTFHYRWDGPQLLVQRLRDWTLTDLDKDATTEVGLIFLGRAMQHWLEDDKAQPGHILAVLNPRLSCRAGGGGPGANRPSMDDSFLPKRLIGFQDLPNVPDSEDRDVGPSVSGDFRNLLEKVVQQHLQDMADLENRVRMAMEVEHHRSLSSESNEDVDDLPTRESSKKSKLGRSATTNLFGQMKKPRQLQASEVLDAWENQEAKVEELFKVDPLQEPEVIHDNFMIVKETETADRLKDRTRLERFQVFLQSSKFDMVIATVVFVNVLWMALKLQVDGSISGWQIGIFTRPLLDPQDGGEWWLIFTQIGDVIFTGLFFMDVGIRIAVLGLAFWKVWLNYVDVLVTIVSLMEVMTYYAVPFPINPALFRLLRIGKLARALRMLPVTNALASLQLLVKGLSASRGMLFWSFCLLTFLQCVAGMVVSTLVRDFITDDAKPDFDREEVFRYYGTFTRTFLSMFEILFANWGPPCRVLVEYVGEYYSIFFLLYRCVLGFAVINVTASSDEELAFKNKEKDIALYANKVKKLFQTMDFSGDGAINLEAPSVQPSANGQALLDICEAMTLQLANTHFHDPHPRTPERYAAPGHNHYGQYIFALMDDQITYRFLLKWADPEVLQRFRQDLDRLCVAQAEHQQDVTEHWEWLKQELRDLQHKHFFKPDDGIRQPYITSPTKDLIHAKARCLRSLREAREALNADDADEANHQLFLARQAALKEVNRKVRQAVKLDKTCWIEELGQEAQHAAQQNDFRRLYAIERRLSGRKQNNKLGSSTDCAFSEEFSKLVKSPKLKFWMSQLELEYHDLLSLFEFLASWLGPGSVLSVAVFMWDNGDGEITLTEFIEGGGLGNPGAARLRGGAKALDIWRMETKLEVLFEEVLTILNFIKGGVLRSDFPARGKFERITKNDSEFEEHLNIPVAAEKASQARLFVSGALAGRLSETKFCACQSLQPPFHPVQISLKRLTVFEDPLGHVVFVLSDLALMVTFETQATAAHGSMVLSQSNSATLWQRILRATYPEVAGQLPGYSLPKAEEVMVRLSEQGFLLHAIRAYACMPEGGSGGRGISGTSVSSPEPLSPAPTCAAMSVTCTETLPTHYRGSFSSGSPRSNIIGLSRSPTFGLGDPFEAESSDSRASQVALEERMAPLPSLGLVMYNGFLSTLALDIVVATVDEYSRKLGAGALFSGLVIALTPVLQGLIGVPLNRWMLKSASMKTVSILMAAGMVVGHIIYSLAGLMHSKLAVLFARALIGICQFQLFAPIYIADAVGVKRRTPVLFVYSAVATSALAVAPAICGLLETFLHELRVHNLVLDSDTAPGWFMAIVYFLYLLKVVFFFEDPEKVRSPETSHATASPVEERESLWTTGILLCLLAGFASTMTNIGCMVYFTQLSQHTWHWSVARSSWALAGLMAVVCVLSLGSSRLVKLVEDRKGLQLSTLSTAIISTLALHFSSSWSAATMTLTFVGLLLLQATSCVVKNYAYALTPKIVAPHLKDRAASWLLLALTLGRGVGAQVGVIFTPVSFAFTMLGTYLLLFALVSVFRSRMKQHAKAV</sequence>
<feature type="transmembrane region" description="Helical" evidence="9">
    <location>
        <begin position="2852"/>
        <end position="2870"/>
    </location>
</feature>
<feature type="coiled-coil region" evidence="7">
    <location>
        <begin position="911"/>
        <end position="938"/>
    </location>
</feature>
<keyword evidence="5 9" id="KW-1133">Transmembrane helix</keyword>
<dbReference type="GO" id="GO:0005216">
    <property type="term" value="F:monoatomic ion channel activity"/>
    <property type="evidence" value="ECO:0007669"/>
    <property type="project" value="InterPro"/>
</dbReference>
<dbReference type="InterPro" id="IPR003593">
    <property type="entry name" value="AAA+_ATPase"/>
</dbReference>
<feature type="transmembrane region" description="Helical" evidence="9">
    <location>
        <begin position="2933"/>
        <end position="2954"/>
    </location>
</feature>
<dbReference type="InterPro" id="IPR012340">
    <property type="entry name" value="NA-bd_OB-fold"/>
</dbReference>
<dbReference type="GO" id="GO:0016020">
    <property type="term" value="C:membrane"/>
    <property type="evidence" value="ECO:0007669"/>
    <property type="project" value="UniProtKB-SubCell"/>
</dbReference>
<feature type="transmembrane region" description="Helical" evidence="9">
    <location>
        <begin position="2990"/>
        <end position="3010"/>
    </location>
</feature>
<feature type="region of interest" description="Disordered" evidence="8">
    <location>
        <begin position="1481"/>
        <end position="1515"/>
    </location>
</feature>
<feature type="transmembrane region" description="Helical" evidence="9">
    <location>
        <begin position="3031"/>
        <end position="3051"/>
    </location>
</feature>
<protein>
    <submittedName>
        <fullName evidence="11">Uncharacterized protein ycf45</fullName>
    </submittedName>
</protein>
<feature type="region of interest" description="Disordered" evidence="8">
    <location>
        <begin position="728"/>
        <end position="788"/>
    </location>
</feature>
<organism evidence="11 12">
    <name type="scientific">Symbiodinium microadriaticum</name>
    <name type="common">Dinoflagellate</name>
    <name type="synonym">Zooxanthella microadriatica</name>
    <dbReference type="NCBI Taxonomy" id="2951"/>
    <lineage>
        <taxon>Eukaryota</taxon>
        <taxon>Sar</taxon>
        <taxon>Alveolata</taxon>
        <taxon>Dinophyceae</taxon>
        <taxon>Suessiales</taxon>
        <taxon>Symbiodiniaceae</taxon>
        <taxon>Symbiodinium</taxon>
    </lineage>
</organism>
<dbReference type="Pfam" id="PF07690">
    <property type="entry name" value="MFS_1"/>
    <property type="match status" value="1"/>
</dbReference>
<evidence type="ECO:0000313" key="11">
    <source>
        <dbReference type="EMBL" id="OLP98867.1"/>
    </source>
</evidence>
<reference evidence="11 12" key="1">
    <citation type="submission" date="2016-02" db="EMBL/GenBank/DDBJ databases">
        <title>Genome analysis of coral dinoflagellate symbionts highlights evolutionary adaptations to a symbiotic lifestyle.</title>
        <authorList>
            <person name="Aranda M."/>
            <person name="Li Y."/>
            <person name="Liew Y.J."/>
            <person name="Baumgarten S."/>
            <person name="Simakov O."/>
            <person name="Wilson M."/>
            <person name="Piel J."/>
            <person name="Ashoor H."/>
            <person name="Bougouffa S."/>
            <person name="Bajic V.B."/>
            <person name="Ryu T."/>
            <person name="Ravasi T."/>
            <person name="Bayer T."/>
            <person name="Micklem G."/>
            <person name="Kim H."/>
            <person name="Bhak J."/>
            <person name="Lajeunesse T.C."/>
            <person name="Voolstra C.R."/>
        </authorList>
    </citation>
    <scope>NUCLEOTIDE SEQUENCE [LARGE SCALE GENOMIC DNA]</scope>
    <source>
        <strain evidence="11 12">CCMP2467</strain>
    </source>
</reference>
<dbReference type="CDD" id="cd17039">
    <property type="entry name" value="Ubl_ubiquitin_like"/>
    <property type="match status" value="1"/>
</dbReference>
<dbReference type="Gene3D" id="3.40.50.300">
    <property type="entry name" value="P-loop containing nucleotide triphosphate hydrolases"/>
    <property type="match status" value="1"/>
</dbReference>
<comment type="caution">
    <text evidence="11">The sequence shown here is derived from an EMBL/GenBank/DDBJ whole genome shotgun (WGS) entry which is preliminary data.</text>
</comment>
<feature type="transmembrane region" description="Helical" evidence="9">
    <location>
        <begin position="2900"/>
        <end position="2921"/>
    </location>
</feature>
<dbReference type="Proteomes" id="UP000186817">
    <property type="component" value="Unassembled WGS sequence"/>
</dbReference>
<feature type="compositionally biased region" description="Polar residues" evidence="8">
    <location>
        <begin position="760"/>
        <end position="769"/>
    </location>
</feature>
<keyword evidence="4" id="KW-0067">ATP-binding</keyword>
<feature type="compositionally biased region" description="Basic and acidic residues" evidence="8">
    <location>
        <begin position="1481"/>
        <end position="1492"/>
    </location>
</feature>
<evidence type="ECO:0000256" key="2">
    <source>
        <dbReference type="ARBA" id="ARBA00022692"/>
    </source>
</evidence>
<gene>
    <name evidence="11" type="primary">ycf45</name>
    <name evidence="11" type="ORF">AK812_SmicGene18658</name>
</gene>
<dbReference type="InterPro" id="IPR045735">
    <property type="entry name" value="Spore_III_AA_AAA+_ATPase"/>
</dbReference>
<dbReference type="SUPFAM" id="SSF103473">
    <property type="entry name" value="MFS general substrate transporter"/>
    <property type="match status" value="1"/>
</dbReference>
<feature type="compositionally biased region" description="Polar residues" evidence="8">
    <location>
        <begin position="1176"/>
        <end position="1189"/>
    </location>
</feature>
<evidence type="ECO:0000256" key="7">
    <source>
        <dbReference type="SAM" id="Coils"/>
    </source>
</evidence>
<dbReference type="Pfam" id="PF00520">
    <property type="entry name" value="Ion_trans"/>
    <property type="match status" value="1"/>
</dbReference>
<feature type="region of interest" description="Disordered" evidence="8">
    <location>
        <begin position="177"/>
        <end position="212"/>
    </location>
</feature>
<dbReference type="CDD" id="cd00009">
    <property type="entry name" value="AAA"/>
    <property type="match status" value="1"/>
</dbReference>
<dbReference type="Gene3D" id="1.20.120.350">
    <property type="entry name" value="Voltage-gated potassium channels. Chain C"/>
    <property type="match status" value="1"/>
</dbReference>
<evidence type="ECO:0000256" key="1">
    <source>
        <dbReference type="ARBA" id="ARBA00004141"/>
    </source>
</evidence>
<feature type="transmembrane region" description="Helical" evidence="9">
    <location>
        <begin position="3057"/>
        <end position="3075"/>
    </location>
</feature>
<evidence type="ECO:0000313" key="12">
    <source>
        <dbReference type="Proteomes" id="UP000186817"/>
    </source>
</evidence>
<evidence type="ECO:0000256" key="5">
    <source>
        <dbReference type="ARBA" id="ARBA00022989"/>
    </source>
</evidence>
<feature type="region of interest" description="Disordered" evidence="8">
    <location>
        <begin position="294"/>
        <end position="333"/>
    </location>
</feature>
<dbReference type="SUPFAM" id="SSF52540">
    <property type="entry name" value="P-loop containing nucleoside triphosphate hydrolases"/>
    <property type="match status" value="1"/>
</dbReference>
<evidence type="ECO:0000256" key="9">
    <source>
        <dbReference type="SAM" id="Phobius"/>
    </source>
</evidence>
<keyword evidence="3" id="KW-0547">Nucleotide-binding</keyword>
<dbReference type="OrthoDB" id="26838at2759"/>
<evidence type="ECO:0000259" key="10">
    <source>
        <dbReference type="SMART" id="SM00382"/>
    </source>
</evidence>
<dbReference type="SMART" id="SM00382">
    <property type="entry name" value="AAA"/>
    <property type="match status" value="1"/>
</dbReference>
<dbReference type="Pfam" id="PF19568">
    <property type="entry name" value="Spore_III_AA"/>
    <property type="match status" value="1"/>
</dbReference>
<feature type="compositionally biased region" description="Acidic residues" evidence="8">
    <location>
        <begin position="321"/>
        <end position="333"/>
    </location>
</feature>